<sequence>MKTRKTRYAHYNINSHFVWIPKYRRKVLTGAVADELERLIRKVCGEILTEGDDISLVSVQI</sequence>
<dbReference type="GO" id="GO:0006313">
    <property type="term" value="P:DNA transposition"/>
    <property type="evidence" value="ECO:0007669"/>
    <property type="project" value="InterPro"/>
</dbReference>
<proteinExistence type="predicted"/>
<dbReference type="GO" id="GO:0004803">
    <property type="term" value="F:transposase activity"/>
    <property type="evidence" value="ECO:0007669"/>
    <property type="project" value="InterPro"/>
</dbReference>
<accession>A0A947D1Z2</accession>
<evidence type="ECO:0000313" key="3">
    <source>
        <dbReference type="Proteomes" id="UP000748108"/>
    </source>
</evidence>
<dbReference type="InterPro" id="IPR002686">
    <property type="entry name" value="Transposase_17"/>
</dbReference>
<dbReference type="SUPFAM" id="SSF143422">
    <property type="entry name" value="Transposase IS200-like"/>
    <property type="match status" value="1"/>
</dbReference>
<dbReference type="Gene3D" id="3.30.70.1290">
    <property type="entry name" value="Transposase IS200-like"/>
    <property type="match status" value="1"/>
</dbReference>
<name>A0A947D1Z2_HYDSH</name>
<comment type="caution">
    <text evidence="2">The sequence shown here is derived from an EMBL/GenBank/DDBJ whole genome shotgun (WGS) entry which is preliminary data.</text>
</comment>
<protein>
    <submittedName>
        <fullName evidence="2">Transposase</fullName>
    </submittedName>
</protein>
<dbReference type="EMBL" id="JAHHQF010000061">
    <property type="protein sequence ID" value="MBT9282556.1"/>
    <property type="molecule type" value="Genomic_DNA"/>
</dbReference>
<evidence type="ECO:0000313" key="2">
    <source>
        <dbReference type="EMBL" id="MBT9282556.1"/>
    </source>
</evidence>
<dbReference type="AlphaFoldDB" id="A0A947D1Z2"/>
<dbReference type="Proteomes" id="UP000748108">
    <property type="component" value="Unassembled WGS sequence"/>
</dbReference>
<dbReference type="GO" id="GO:0003677">
    <property type="term" value="F:DNA binding"/>
    <property type="evidence" value="ECO:0007669"/>
    <property type="project" value="InterPro"/>
</dbReference>
<organism evidence="2 3">
    <name type="scientific">Hydrogenibacillus schlegelii</name>
    <name type="common">Bacillus schlegelii</name>
    <dbReference type="NCBI Taxonomy" id="1484"/>
    <lineage>
        <taxon>Bacteria</taxon>
        <taxon>Bacillati</taxon>
        <taxon>Bacillota</taxon>
        <taxon>Bacilli</taxon>
        <taxon>Bacillales</taxon>
        <taxon>Bacillales Family X. Incertae Sedis</taxon>
        <taxon>Hydrogenibacillus</taxon>
    </lineage>
</organism>
<feature type="domain" description="Transposase IS200-like" evidence="1">
    <location>
        <begin position="10"/>
        <end position="46"/>
    </location>
</feature>
<reference evidence="2" key="1">
    <citation type="journal article" date="2021" name="Microbiology">
        <title>Metagenomic Analysis of the Microbial Community in the Underground Coal Fire Area (Kemerovo Region, Russia) Revealed Predominance of Thermophilic Members of the Phyla Deinococcus-thermus, Aquificae, and Firmicutes.</title>
        <authorList>
            <person name="Kadnikov V."/>
            <person name="Mardanov A.V."/>
            <person name="Beletsky A.V."/>
            <person name="Karnachuk O.V."/>
            <person name="Ravin N.V."/>
        </authorList>
    </citation>
    <scope>NUCLEOTIDE SEQUENCE</scope>
    <source>
        <strain evidence="2">RBS10-49</strain>
    </source>
</reference>
<dbReference type="Pfam" id="PF01797">
    <property type="entry name" value="Y1_Tnp"/>
    <property type="match status" value="1"/>
</dbReference>
<evidence type="ECO:0000259" key="1">
    <source>
        <dbReference type="Pfam" id="PF01797"/>
    </source>
</evidence>
<dbReference type="InterPro" id="IPR036515">
    <property type="entry name" value="Transposase_17_sf"/>
</dbReference>
<gene>
    <name evidence="2" type="ORF">KM312_07885</name>
</gene>